<name>A0A7W8NHD6_9DEIO</name>
<comment type="caution">
    <text evidence="1">The sequence shown here is derived from an EMBL/GenBank/DDBJ whole genome shotgun (WGS) entry which is preliminary data.</text>
</comment>
<sequence length="88" mass="9711">MARHHHKFLPLISMTTSSRSHREQRCPLPVAQLFGEERCKLDTALAEGFVTALKTAHVQSFLNITLAQGKSVGEPKGVLDAISGKRCR</sequence>
<evidence type="ECO:0000313" key="2">
    <source>
        <dbReference type="Proteomes" id="UP000552709"/>
    </source>
</evidence>
<dbReference type="AlphaFoldDB" id="A0A7W8NHD6"/>
<organism evidence="1 2">
    <name type="scientific">Deinococcus humi</name>
    <dbReference type="NCBI Taxonomy" id="662880"/>
    <lineage>
        <taxon>Bacteria</taxon>
        <taxon>Thermotogati</taxon>
        <taxon>Deinococcota</taxon>
        <taxon>Deinococci</taxon>
        <taxon>Deinococcales</taxon>
        <taxon>Deinococcaceae</taxon>
        <taxon>Deinococcus</taxon>
    </lineage>
</organism>
<gene>
    <name evidence="1" type="ORF">HNQ08_002994</name>
</gene>
<keyword evidence="2" id="KW-1185">Reference proteome</keyword>
<proteinExistence type="predicted"/>
<reference evidence="1 2" key="1">
    <citation type="submission" date="2020-08" db="EMBL/GenBank/DDBJ databases">
        <title>Genomic Encyclopedia of Type Strains, Phase IV (KMG-IV): sequencing the most valuable type-strain genomes for metagenomic binning, comparative biology and taxonomic classification.</title>
        <authorList>
            <person name="Goeker M."/>
        </authorList>
    </citation>
    <scope>NUCLEOTIDE SEQUENCE [LARGE SCALE GENOMIC DNA]</scope>
    <source>
        <strain evidence="1 2">DSM 27939</strain>
    </source>
</reference>
<evidence type="ECO:0000313" key="1">
    <source>
        <dbReference type="EMBL" id="MBB5363887.1"/>
    </source>
</evidence>
<dbReference type="EMBL" id="JACHFL010000007">
    <property type="protein sequence ID" value="MBB5363887.1"/>
    <property type="molecule type" value="Genomic_DNA"/>
</dbReference>
<accession>A0A7W8NHD6</accession>
<protein>
    <submittedName>
        <fullName evidence="1">Uncharacterized protein</fullName>
    </submittedName>
</protein>
<dbReference type="Proteomes" id="UP000552709">
    <property type="component" value="Unassembled WGS sequence"/>
</dbReference>